<dbReference type="InterPro" id="IPR006143">
    <property type="entry name" value="RND_pump_MFP"/>
</dbReference>
<keyword evidence="2" id="KW-0175">Coiled coil</keyword>
<dbReference type="Gene3D" id="1.10.287.470">
    <property type="entry name" value="Helix hairpin bin"/>
    <property type="match status" value="1"/>
</dbReference>
<dbReference type="GO" id="GO:1990281">
    <property type="term" value="C:efflux pump complex"/>
    <property type="evidence" value="ECO:0007669"/>
    <property type="project" value="TreeGrafter"/>
</dbReference>
<dbReference type="Gene3D" id="2.40.50.100">
    <property type="match status" value="1"/>
</dbReference>
<dbReference type="AlphaFoldDB" id="A0A6P0CIL1"/>
<feature type="domain" description="CusB-like beta-barrel" evidence="3">
    <location>
        <begin position="266"/>
        <end position="335"/>
    </location>
</feature>
<comment type="caution">
    <text evidence="4">The sequence shown here is derived from an EMBL/GenBank/DDBJ whole genome shotgun (WGS) entry which is preliminary data.</text>
</comment>
<dbReference type="PANTHER" id="PTHR30469:SF29">
    <property type="entry name" value="BLR2860 PROTEIN"/>
    <property type="match status" value="1"/>
</dbReference>
<dbReference type="InterPro" id="IPR058792">
    <property type="entry name" value="Beta-barrel_RND_2"/>
</dbReference>
<evidence type="ECO:0000313" key="5">
    <source>
        <dbReference type="Proteomes" id="UP000468591"/>
    </source>
</evidence>
<evidence type="ECO:0000256" key="1">
    <source>
        <dbReference type="ARBA" id="ARBA00009477"/>
    </source>
</evidence>
<name>A0A6P0CIL1_9RHOB</name>
<organism evidence="4 5">
    <name type="scientific">Sulfitobacter sediminilitoris</name>
    <dbReference type="NCBI Taxonomy" id="2698830"/>
    <lineage>
        <taxon>Bacteria</taxon>
        <taxon>Pseudomonadati</taxon>
        <taxon>Pseudomonadota</taxon>
        <taxon>Alphaproteobacteria</taxon>
        <taxon>Rhodobacterales</taxon>
        <taxon>Roseobacteraceae</taxon>
        <taxon>Sulfitobacter</taxon>
    </lineage>
</organism>
<dbReference type="Pfam" id="PF25954">
    <property type="entry name" value="Beta-barrel_RND_2"/>
    <property type="match status" value="1"/>
</dbReference>
<evidence type="ECO:0000259" key="3">
    <source>
        <dbReference type="Pfam" id="PF25954"/>
    </source>
</evidence>
<evidence type="ECO:0000313" key="4">
    <source>
        <dbReference type="EMBL" id="NEK24333.1"/>
    </source>
</evidence>
<comment type="similarity">
    <text evidence="1">Belongs to the membrane fusion protein (MFP) (TC 8.A.1) family.</text>
</comment>
<dbReference type="PANTHER" id="PTHR30469">
    <property type="entry name" value="MULTIDRUG RESISTANCE PROTEIN MDTA"/>
    <property type="match status" value="1"/>
</dbReference>
<dbReference type="RefSeq" id="WP_164355259.1">
    <property type="nucleotide sequence ID" value="NZ_JAABNT010000014.1"/>
</dbReference>
<dbReference type="SUPFAM" id="SSF111369">
    <property type="entry name" value="HlyD-like secretion proteins"/>
    <property type="match status" value="2"/>
</dbReference>
<reference evidence="4 5" key="1">
    <citation type="submission" date="2020-01" db="EMBL/GenBank/DDBJ databases">
        <title>Sulfitobacter sediminilitoris sp. nov., isolated from a tidal flat.</title>
        <authorList>
            <person name="Park S."/>
            <person name="Yoon J.-H."/>
        </authorList>
    </citation>
    <scope>NUCLEOTIDE SEQUENCE [LARGE SCALE GENOMIC DNA]</scope>
    <source>
        <strain evidence="4 5">JBTF-M27</strain>
    </source>
</reference>
<dbReference type="EMBL" id="JAABNT010000014">
    <property type="protein sequence ID" value="NEK24333.1"/>
    <property type="molecule type" value="Genomic_DNA"/>
</dbReference>
<dbReference type="GO" id="GO:0015562">
    <property type="term" value="F:efflux transmembrane transporter activity"/>
    <property type="evidence" value="ECO:0007669"/>
    <property type="project" value="TreeGrafter"/>
</dbReference>
<proteinExistence type="inferred from homology"/>
<evidence type="ECO:0000256" key="2">
    <source>
        <dbReference type="SAM" id="Coils"/>
    </source>
</evidence>
<sequence length="415" mass="43478">MRIFSILAALAVTLLLAMSILARPQLVALLGGDETRTEQETTEQVSETPSVVEQDPDTLVKVQVRKLTGQQVDSAVILRGETEAARQVDVKSETSAVIVSDPLRKGAHVEEGDALCVLDPGTRQAALDEARARLSEAESRVPEGEARLAEAKARLDEAEINQNAAARLSEDGFASQTRLAATDAAVAAAKAGVSSATSGLRAARSGIEAATAAVAAAETEIARLTISAPFSGLLESDTAELGSLLQPGALCATIIQLDPIKLVGFVPETEVNRVMLGAQAGARLAAGGEQVIGNVTFLSRSADPQTRTFRVEIEVPNDDLRIRDGQTAEIAISSAGVKAHLVPQSALTLNDDGTLGVRLVDENAVVSFAPVEIMRDTSRGIWVTGLPEVADVIVVGQEYVTAGVRVAPTWVEVTQ</sequence>
<accession>A0A6P0CIL1</accession>
<dbReference type="Gene3D" id="2.40.30.170">
    <property type="match status" value="1"/>
</dbReference>
<gene>
    <name evidence="4" type="ORF">GV827_18265</name>
</gene>
<dbReference type="NCBIfam" id="TIGR01730">
    <property type="entry name" value="RND_mfp"/>
    <property type="match status" value="1"/>
</dbReference>
<dbReference type="Proteomes" id="UP000468591">
    <property type="component" value="Unassembled WGS sequence"/>
</dbReference>
<protein>
    <submittedName>
        <fullName evidence="4">Efflux RND transporter periplasmic adaptor subunit</fullName>
    </submittedName>
</protein>
<feature type="coiled-coil region" evidence="2">
    <location>
        <begin position="127"/>
        <end position="168"/>
    </location>
</feature>
<keyword evidence="5" id="KW-1185">Reference proteome</keyword>
<dbReference type="Gene3D" id="2.40.420.20">
    <property type="match status" value="1"/>
</dbReference>